<name>A0A7I8W577_9ANNE</name>
<feature type="repeat" description="ANK" evidence="3">
    <location>
        <begin position="697"/>
        <end position="719"/>
    </location>
</feature>
<dbReference type="InterPro" id="IPR036770">
    <property type="entry name" value="Ankyrin_rpt-contain_sf"/>
</dbReference>
<dbReference type="PROSITE" id="PS50297">
    <property type="entry name" value="ANK_REP_REGION"/>
    <property type="match status" value="10"/>
</dbReference>
<dbReference type="InterPro" id="IPR002110">
    <property type="entry name" value="Ankyrin_rpt"/>
</dbReference>
<gene>
    <name evidence="4" type="ORF">DGYR_LOCUS11357</name>
</gene>
<dbReference type="Proteomes" id="UP000549394">
    <property type="component" value="Unassembled WGS sequence"/>
</dbReference>
<keyword evidence="2 3" id="KW-0040">ANK repeat</keyword>
<organism evidence="4 5">
    <name type="scientific">Dimorphilus gyrociliatus</name>
    <dbReference type="NCBI Taxonomy" id="2664684"/>
    <lineage>
        <taxon>Eukaryota</taxon>
        <taxon>Metazoa</taxon>
        <taxon>Spiralia</taxon>
        <taxon>Lophotrochozoa</taxon>
        <taxon>Annelida</taxon>
        <taxon>Polychaeta</taxon>
        <taxon>Polychaeta incertae sedis</taxon>
        <taxon>Dinophilidae</taxon>
        <taxon>Dimorphilus</taxon>
    </lineage>
</organism>
<dbReference type="PANTHER" id="PTHR24198:SF165">
    <property type="entry name" value="ANKYRIN REPEAT-CONTAINING PROTEIN-RELATED"/>
    <property type="match status" value="1"/>
</dbReference>
<sequence>MSDDEEVEELGSGDVDSENLTAIKISEKLVEAIRLNNPPRFRRLINKYQQQAAQICNTPGPDLYCATTAAADLGNTSLLSELFEKNVPLHWSDGHGWMPLHVASRSGRVEAVKFLIEEVKVNLDYKTRSGWTALHLAILKDHDSVAELLIRHRANVNAPGPNNWTPIHIAAHGGFDQILSKIIYFAEKRIDLSAKTDGGSTAISLSLAQQRTEAFRQLIAIKGSNILKDGLYPIHLICLYSRIDAFKAYIETEGYDLNTMSEDGKGMTGLHISCQRNDVDMVRLLLGKGADPNLKDVEGRMSTHYAAEYGDAKLMQVLLSHRAYLNTPDIKGNIPLHIAIEKGNRSVARHIIPLSEINSRNVDGFAPLTSCAIYCLPDIADLLISEKGRIDCNIRDSKKRTPLHHAANKGNSQMIRSLIKNGAAGWLQDENGKTPLHITSARGFSQCMKILLKSGSVVDSRTYENLTPLHMVANEEVCKLLLEHDATVSASCDCESWMPIHFAAYKGLAEVCELLLEAGAGVDSLAADNITPLHLSAFQGQVDILTLFLEKGAAVNKISQKGRWTSLHIVSEKGYHECSKILLDYGALPSLWSRTGDTSLHTACRWGFDKIVNEILNRPNIEIDYDAANSVGLTAVALASRYGHVLCVQRLIQSKVNIEKKDDDGDSPLHLAVRNNHEDVVKMLASNKADVNSYGCGGWTPLHLASSFGYISVIDSLLSSPEIEVDKPTNDENRLTAISLAAIESKEDCVRLLASAGAAHNQPSRLGQRIRSFLQSQ</sequence>
<dbReference type="Gene3D" id="1.25.40.20">
    <property type="entry name" value="Ankyrin repeat-containing domain"/>
    <property type="match status" value="6"/>
</dbReference>
<dbReference type="Pfam" id="PF12796">
    <property type="entry name" value="Ank_2"/>
    <property type="match status" value="6"/>
</dbReference>
<dbReference type="PANTHER" id="PTHR24198">
    <property type="entry name" value="ANKYRIN REPEAT AND PROTEIN KINASE DOMAIN-CONTAINING PROTEIN"/>
    <property type="match status" value="1"/>
</dbReference>
<feature type="repeat" description="ANK" evidence="3">
    <location>
        <begin position="495"/>
        <end position="527"/>
    </location>
</feature>
<evidence type="ECO:0000256" key="1">
    <source>
        <dbReference type="ARBA" id="ARBA00022737"/>
    </source>
</evidence>
<evidence type="ECO:0000313" key="4">
    <source>
        <dbReference type="EMBL" id="CAD5123709.1"/>
    </source>
</evidence>
<dbReference type="SUPFAM" id="SSF48403">
    <property type="entry name" value="Ankyrin repeat"/>
    <property type="match status" value="2"/>
</dbReference>
<evidence type="ECO:0000256" key="2">
    <source>
        <dbReference type="ARBA" id="ARBA00023043"/>
    </source>
</evidence>
<evidence type="ECO:0000313" key="5">
    <source>
        <dbReference type="Proteomes" id="UP000549394"/>
    </source>
</evidence>
<feature type="repeat" description="ANK" evidence="3">
    <location>
        <begin position="398"/>
        <end position="430"/>
    </location>
</feature>
<protein>
    <submittedName>
        <fullName evidence="4">Uncharacterized protein</fullName>
    </submittedName>
</protein>
<evidence type="ECO:0000256" key="3">
    <source>
        <dbReference type="PROSITE-ProRule" id="PRU00023"/>
    </source>
</evidence>
<dbReference type="PRINTS" id="PR01415">
    <property type="entry name" value="ANKYRIN"/>
</dbReference>
<accession>A0A7I8W577</accession>
<proteinExistence type="predicted"/>
<feature type="repeat" description="ANK" evidence="3">
    <location>
        <begin position="431"/>
        <end position="463"/>
    </location>
</feature>
<dbReference type="AlphaFoldDB" id="A0A7I8W577"/>
<feature type="repeat" description="ANK" evidence="3">
    <location>
        <begin position="664"/>
        <end position="696"/>
    </location>
</feature>
<comment type="caution">
    <text evidence="4">The sequence shown here is derived from an EMBL/GenBank/DDBJ whole genome shotgun (WGS) entry which is preliminary data.</text>
</comment>
<feature type="repeat" description="ANK" evidence="3">
    <location>
        <begin position="129"/>
        <end position="161"/>
    </location>
</feature>
<dbReference type="SMART" id="SM00248">
    <property type="entry name" value="ANK"/>
    <property type="match status" value="20"/>
</dbReference>
<feature type="repeat" description="ANK" evidence="3">
    <location>
        <begin position="298"/>
        <end position="330"/>
    </location>
</feature>
<dbReference type="OrthoDB" id="10250315at2759"/>
<feature type="repeat" description="ANK" evidence="3">
    <location>
        <begin position="265"/>
        <end position="297"/>
    </location>
</feature>
<dbReference type="EMBL" id="CAJFCJ010000019">
    <property type="protein sequence ID" value="CAD5123709.1"/>
    <property type="molecule type" value="Genomic_DNA"/>
</dbReference>
<dbReference type="Pfam" id="PF00023">
    <property type="entry name" value="Ank"/>
    <property type="match status" value="1"/>
</dbReference>
<feature type="repeat" description="ANK" evidence="3">
    <location>
        <begin position="528"/>
        <end position="560"/>
    </location>
</feature>
<dbReference type="PROSITE" id="PS50088">
    <property type="entry name" value="ANK_REPEAT"/>
    <property type="match status" value="10"/>
</dbReference>
<feature type="repeat" description="ANK" evidence="3">
    <location>
        <begin position="95"/>
        <end position="117"/>
    </location>
</feature>
<keyword evidence="1" id="KW-0677">Repeat</keyword>
<reference evidence="4 5" key="1">
    <citation type="submission" date="2020-08" db="EMBL/GenBank/DDBJ databases">
        <authorList>
            <person name="Hejnol A."/>
        </authorList>
    </citation>
    <scope>NUCLEOTIDE SEQUENCE [LARGE SCALE GENOMIC DNA]</scope>
</reference>
<keyword evidence="5" id="KW-1185">Reference proteome</keyword>